<reference evidence="1" key="1">
    <citation type="journal article" date="2014" name="Int. J. Syst. Evol. Microbiol.">
        <title>Complete genome sequence of Corynebacterium casei LMG S-19264T (=DSM 44701T), isolated from a smear-ripened cheese.</title>
        <authorList>
            <consortium name="US DOE Joint Genome Institute (JGI-PGF)"/>
            <person name="Walter F."/>
            <person name="Albersmeier A."/>
            <person name="Kalinowski J."/>
            <person name="Ruckert C."/>
        </authorList>
    </citation>
    <scope>NUCLEOTIDE SEQUENCE</scope>
    <source>
        <strain evidence="1">JCM 4646</strain>
    </source>
</reference>
<accession>A0A919KZ98</accession>
<name>A0A919KZ98_9ACTN</name>
<dbReference type="Proteomes" id="UP000617734">
    <property type="component" value="Unassembled WGS sequence"/>
</dbReference>
<protein>
    <submittedName>
        <fullName evidence="1">Uncharacterized protein</fullName>
    </submittedName>
</protein>
<keyword evidence="2" id="KW-1185">Reference proteome</keyword>
<organism evidence="1 2">
    <name type="scientific">Kitasatospora indigofera</name>
    <dbReference type="NCBI Taxonomy" id="67307"/>
    <lineage>
        <taxon>Bacteria</taxon>
        <taxon>Bacillati</taxon>
        <taxon>Actinomycetota</taxon>
        <taxon>Actinomycetes</taxon>
        <taxon>Kitasatosporales</taxon>
        <taxon>Streptomycetaceae</taxon>
        <taxon>Kitasatospora</taxon>
    </lineage>
</organism>
<evidence type="ECO:0000313" key="2">
    <source>
        <dbReference type="Proteomes" id="UP000617734"/>
    </source>
</evidence>
<evidence type="ECO:0000313" key="1">
    <source>
        <dbReference type="EMBL" id="GHH78955.1"/>
    </source>
</evidence>
<reference evidence="1" key="2">
    <citation type="submission" date="2020-09" db="EMBL/GenBank/DDBJ databases">
        <authorList>
            <person name="Sun Q."/>
            <person name="Ohkuma M."/>
        </authorList>
    </citation>
    <scope>NUCLEOTIDE SEQUENCE</scope>
    <source>
        <strain evidence="1">JCM 4646</strain>
    </source>
</reference>
<proteinExistence type="predicted"/>
<sequence>MESILVSTTPAAQAPTAGLLVEPLAAVLAARHLELDADVTHWHAAGEPGGAELVLDPGFGRDGAPMPVQNRASYVSGATGLPVALLAGGGQPVRITAEVQLVGGVRRYTRVEARYADGLRVTVAVPCDLPPLGPGAQVASQRALEESTTFRSSRLVVDGESVEAVTYRPRPDGPAATWCAEVRGWSLRVSGGVAEGPDPEVVLLPPGVVRTDECGLPARGRAR</sequence>
<dbReference type="EMBL" id="BNBO01000040">
    <property type="protein sequence ID" value="GHH78955.1"/>
    <property type="molecule type" value="Genomic_DNA"/>
</dbReference>
<dbReference type="AlphaFoldDB" id="A0A919KZ98"/>
<comment type="caution">
    <text evidence="1">The sequence shown here is derived from an EMBL/GenBank/DDBJ whole genome shotgun (WGS) entry which is preliminary data.</text>
</comment>
<gene>
    <name evidence="1" type="ORF">GCM10018781_55860</name>
</gene>